<dbReference type="InterPro" id="IPR015867">
    <property type="entry name" value="N-reg_PII/ATP_PRibTrfase_C"/>
</dbReference>
<comment type="similarity">
    <text evidence="6">Belongs to the P(II) protein family.</text>
</comment>
<dbReference type="OrthoDB" id="10960at2157"/>
<dbReference type="Gene3D" id="3.30.70.120">
    <property type="match status" value="1"/>
</dbReference>
<dbReference type="PANTHER" id="PTHR30115:SF11">
    <property type="entry name" value="NITROGEN REGULATORY PROTEIN P-II HOMOLOG"/>
    <property type="match status" value="1"/>
</dbReference>
<dbReference type="STRING" id="49547.MBCUR_10960"/>
<dbReference type="EMBL" id="LWMV01000170">
    <property type="protein sequence ID" value="KZX12244.1"/>
    <property type="molecule type" value="Genomic_DNA"/>
</dbReference>
<keyword evidence="4" id="KW-0535">Nitrogen fixation</keyword>
<dbReference type="SMART" id="SM00938">
    <property type="entry name" value="P-II"/>
    <property type="match status" value="1"/>
</dbReference>
<dbReference type="InterPro" id="IPR017918">
    <property type="entry name" value="N-reg_PII_CS"/>
</dbReference>
<evidence type="ECO:0000256" key="1">
    <source>
        <dbReference type="ARBA" id="ARBA00002440"/>
    </source>
</evidence>
<protein>
    <submittedName>
        <fullName evidence="7">Nitrogen regulatory protein P-II</fullName>
    </submittedName>
</protein>
<dbReference type="GO" id="GO:0006808">
    <property type="term" value="P:regulation of nitrogen utilization"/>
    <property type="evidence" value="ECO:0007669"/>
    <property type="project" value="InterPro"/>
</dbReference>
<keyword evidence="2" id="KW-0805">Transcription regulation</keyword>
<evidence type="ECO:0000313" key="7">
    <source>
        <dbReference type="EMBL" id="KZX12244.1"/>
    </source>
</evidence>
<keyword evidence="3" id="KW-0804">Transcription</keyword>
<dbReference type="Pfam" id="PF00543">
    <property type="entry name" value="P-II"/>
    <property type="match status" value="1"/>
</dbReference>
<evidence type="ECO:0000256" key="6">
    <source>
        <dbReference type="RuleBase" id="RU003936"/>
    </source>
</evidence>
<keyword evidence="8" id="KW-1185">Reference proteome</keyword>
<comment type="caution">
    <text evidence="7">The sequence shown here is derived from an EMBL/GenBank/DDBJ whole genome shotgun (WGS) entry which is preliminary data.</text>
</comment>
<dbReference type="GO" id="GO:0005524">
    <property type="term" value="F:ATP binding"/>
    <property type="evidence" value="ECO:0007669"/>
    <property type="project" value="TreeGrafter"/>
</dbReference>
<evidence type="ECO:0000256" key="5">
    <source>
        <dbReference type="PIRSR" id="PIRSR602187-50"/>
    </source>
</evidence>
<evidence type="ECO:0000313" key="8">
    <source>
        <dbReference type="Proteomes" id="UP000077245"/>
    </source>
</evidence>
<dbReference type="PATRIC" id="fig|49547.3.peg.1171"/>
<dbReference type="PROSITE" id="PS51343">
    <property type="entry name" value="PII_GLNB_DOM"/>
    <property type="match status" value="1"/>
</dbReference>
<dbReference type="SUPFAM" id="SSF54913">
    <property type="entry name" value="GlnB-like"/>
    <property type="match status" value="1"/>
</dbReference>
<gene>
    <name evidence="7" type="primary">glnB_4</name>
    <name evidence="7" type="ORF">MBCUR_10960</name>
</gene>
<name>A0A166AMY0_9EURY</name>
<comment type="function">
    <text evidence="1">Could be involved in the regulation of nitrogen fixation.</text>
</comment>
<dbReference type="RefSeq" id="WP_067091282.1">
    <property type="nucleotide sequence ID" value="NZ_LWMV01000170.1"/>
</dbReference>
<sequence length="112" mass="12387">MKRVVAIFRPEKYEDVKNALSDAGFKGMTVSEVKGRGHQLGIKESYRGSNYCIDLIPKSKIELVVSAEELEKVIETITKSAKTGEVGDGKIFVSTIDEVIRIRTGERGQEAI</sequence>
<dbReference type="AlphaFoldDB" id="A0A166AMY0"/>
<dbReference type="GO" id="GO:0005829">
    <property type="term" value="C:cytosol"/>
    <property type="evidence" value="ECO:0007669"/>
    <property type="project" value="TreeGrafter"/>
</dbReference>
<reference evidence="7 8" key="1">
    <citation type="submission" date="2016-04" db="EMBL/GenBank/DDBJ databases">
        <title>Genome sequence of Methanobrevibacter curvatus DSM 11111.</title>
        <authorList>
            <person name="Poehlein A."/>
            <person name="Seedorf H."/>
            <person name="Daniel R."/>
        </authorList>
    </citation>
    <scope>NUCLEOTIDE SEQUENCE [LARGE SCALE GENOMIC DNA]</scope>
    <source>
        <strain evidence="7 8">DSM 11111</strain>
    </source>
</reference>
<evidence type="ECO:0000256" key="3">
    <source>
        <dbReference type="ARBA" id="ARBA00023163"/>
    </source>
</evidence>
<dbReference type="PANTHER" id="PTHR30115">
    <property type="entry name" value="NITROGEN REGULATORY PROTEIN P-II"/>
    <property type="match status" value="1"/>
</dbReference>
<dbReference type="GO" id="GO:0030234">
    <property type="term" value="F:enzyme regulator activity"/>
    <property type="evidence" value="ECO:0007669"/>
    <property type="project" value="InterPro"/>
</dbReference>
<feature type="modified residue" description="O-UMP-tyrosine" evidence="5">
    <location>
        <position position="51"/>
    </location>
</feature>
<dbReference type="InterPro" id="IPR002187">
    <property type="entry name" value="N-reg_PII"/>
</dbReference>
<accession>A0A166AMY0</accession>
<proteinExistence type="inferred from homology"/>
<dbReference type="InterPro" id="IPR011322">
    <property type="entry name" value="N-reg_PII-like_a/b"/>
</dbReference>
<dbReference type="PRINTS" id="PR00340">
    <property type="entry name" value="PIIGLNB"/>
</dbReference>
<dbReference type="Proteomes" id="UP000077245">
    <property type="component" value="Unassembled WGS sequence"/>
</dbReference>
<evidence type="ECO:0000256" key="4">
    <source>
        <dbReference type="ARBA" id="ARBA00023231"/>
    </source>
</evidence>
<dbReference type="PROSITE" id="PS00638">
    <property type="entry name" value="PII_GLNB_CTER"/>
    <property type="match status" value="1"/>
</dbReference>
<keyword evidence="5" id="KW-0597">Phosphoprotein</keyword>
<organism evidence="7 8">
    <name type="scientific">Methanobrevibacter curvatus</name>
    <dbReference type="NCBI Taxonomy" id="49547"/>
    <lineage>
        <taxon>Archaea</taxon>
        <taxon>Methanobacteriati</taxon>
        <taxon>Methanobacteriota</taxon>
        <taxon>Methanomada group</taxon>
        <taxon>Methanobacteria</taxon>
        <taxon>Methanobacteriales</taxon>
        <taxon>Methanobacteriaceae</taxon>
        <taxon>Methanobrevibacter</taxon>
    </lineage>
</organism>
<evidence type="ECO:0000256" key="2">
    <source>
        <dbReference type="ARBA" id="ARBA00023015"/>
    </source>
</evidence>